<keyword evidence="3 5" id="KW-0378">Hydrolase</keyword>
<evidence type="ECO:0000256" key="1">
    <source>
        <dbReference type="ARBA" id="ARBA00001946"/>
    </source>
</evidence>
<keyword evidence="6" id="KW-1185">Reference proteome</keyword>
<name>A0A540VBT2_9CHLR</name>
<comment type="caution">
    <text evidence="5">The sequence shown here is derived from an EMBL/GenBank/DDBJ whole genome shotgun (WGS) entry which is preliminary data.</text>
</comment>
<dbReference type="PANTHER" id="PTHR46470:SF2">
    <property type="entry name" value="GLYCERALDEHYDE 3-PHOSPHATE PHOSPHATASE"/>
    <property type="match status" value="1"/>
</dbReference>
<evidence type="ECO:0000256" key="4">
    <source>
        <dbReference type="ARBA" id="ARBA00022842"/>
    </source>
</evidence>
<dbReference type="NCBIfam" id="TIGR01549">
    <property type="entry name" value="HAD-SF-IA-v1"/>
    <property type="match status" value="1"/>
</dbReference>
<dbReference type="EMBL" id="VIGC01000026">
    <property type="protein sequence ID" value="TQE94228.1"/>
    <property type="molecule type" value="Genomic_DNA"/>
</dbReference>
<accession>A0A540VBT2</accession>
<sequence length="176" mass="19366">MAGRILAICFDCGDTLVDEGTEVKDDSGVTLRAELIPGAAETVRELKRRGYPLALVADGPVGTFHHVLTQHNLLDLFDVFAISGELGVEKPHPAIFHYALSRLGIHPPDYRRTVMVGNNLARDIKGANHMGMISVWLDWAPRRAKVPADPGEVPQFTIKEPLQLLQLIDELEKALS</sequence>
<dbReference type="PANTHER" id="PTHR46470">
    <property type="entry name" value="N-ACYLNEURAMINATE-9-PHOSPHATASE"/>
    <property type="match status" value="1"/>
</dbReference>
<evidence type="ECO:0000256" key="2">
    <source>
        <dbReference type="ARBA" id="ARBA00022723"/>
    </source>
</evidence>
<dbReference type="SUPFAM" id="SSF56784">
    <property type="entry name" value="HAD-like"/>
    <property type="match status" value="1"/>
</dbReference>
<gene>
    <name evidence="5" type="ORF">FKZ61_17775</name>
</gene>
<reference evidence="5 6" key="1">
    <citation type="submission" date="2019-06" db="EMBL/GenBank/DDBJ databases">
        <title>Genome sequence of Litorilinea aerophila BAA-2444.</title>
        <authorList>
            <person name="Maclea K.S."/>
            <person name="Maurais E.G."/>
            <person name="Iannazzi L.C."/>
        </authorList>
    </citation>
    <scope>NUCLEOTIDE SEQUENCE [LARGE SCALE GENOMIC DNA]</scope>
    <source>
        <strain evidence="5 6">ATCC BAA-2444</strain>
    </source>
</reference>
<dbReference type="InParanoid" id="A0A540VBT2"/>
<dbReference type="InterPro" id="IPR006439">
    <property type="entry name" value="HAD-SF_hydro_IA"/>
</dbReference>
<dbReference type="Pfam" id="PF00702">
    <property type="entry name" value="Hydrolase"/>
    <property type="match status" value="1"/>
</dbReference>
<dbReference type="InterPro" id="IPR036412">
    <property type="entry name" value="HAD-like_sf"/>
</dbReference>
<protein>
    <submittedName>
        <fullName evidence="5">HAD-IA family hydrolase</fullName>
    </submittedName>
</protein>
<organism evidence="5 6">
    <name type="scientific">Litorilinea aerophila</name>
    <dbReference type="NCBI Taxonomy" id="1204385"/>
    <lineage>
        <taxon>Bacteria</taxon>
        <taxon>Bacillati</taxon>
        <taxon>Chloroflexota</taxon>
        <taxon>Caldilineae</taxon>
        <taxon>Caldilineales</taxon>
        <taxon>Caldilineaceae</taxon>
        <taxon>Litorilinea</taxon>
    </lineage>
</organism>
<dbReference type="AlphaFoldDB" id="A0A540VBT2"/>
<dbReference type="GO" id="GO:0044281">
    <property type="term" value="P:small molecule metabolic process"/>
    <property type="evidence" value="ECO:0007669"/>
    <property type="project" value="UniProtKB-ARBA"/>
</dbReference>
<evidence type="ECO:0000313" key="6">
    <source>
        <dbReference type="Proteomes" id="UP000317371"/>
    </source>
</evidence>
<evidence type="ECO:0000313" key="5">
    <source>
        <dbReference type="EMBL" id="TQE94228.1"/>
    </source>
</evidence>
<dbReference type="InterPro" id="IPR051400">
    <property type="entry name" value="HAD-like_hydrolase"/>
</dbReference>
<dbReference type="InterPro" id="IPR023214">
    <property type="entry name" value="HAD_sf"/>
</dbReference>
<dbReference type="RefSeq" id="WP_141611506.1">
    <property type="nucleotide sequence ID" value="NZ_VIGC02000026.1"/>
</dbReference>
<dbReference type="Proteomes" id="UP000317371">
    <property type="component" value="Unassembled WGS sequence"/>
</dbReference>
<dbReference type="OrthoDB" id="9802350at2"/>
<dbReference type="Gene3D" id="3.40.50.1000">
    <property type="entry name" value="HAD superfamily/HAD-like"/>
    <property type="match status" value="1"/>
</dbReference>
<comment type="cofactor">
    <cofactor evidence="1">
        <name>Mg(2+)</name>
        <dbReference type="ChEBI" id="CHEBI:18420"/>
    </cofactor>
</comment>
<proteinExistence type="predicted"/>
<evidence type="ECO:0000256" key="3">
    <source>
        <dbReference type="ARBA" id="ARBA00022801"/>
    </source>
</evidence>
<keyword evidence="4" id="KW-0460">Magnesium</keyword>
<keyword evidence="2" id="KW-0479">Metal-binding</keyword>
<dbReference type="GO" id="GO:0046872">
    <property type="term" value="F:metal ion binding"/>
    <property type="evidence" value="ECO:0007669"/>
    <property type="project" value="UniProtKB-KW"/>
</dbReference>
<dbReference type="GO" id="GO:0016791">
    <property type="term" value="F:phosphatase activity"/>
    <property type="evidence" value="ECO:0007669"/>
    <property type="project" value="TreeGrafter"/>
</dbReference>